<evidence type="ECO:0000313" key="1">
    <source>
        <dbReference type="EMBL" id="KDO40735.1"/>
    </source>
</evidence>
<gene>
    <name evidence="1" type="ORF">CISIN_1g0295432mg</name>
</gene>
<accession>A0A067DGR9</accession>
<dbReference type="Proteomes" id="UP000027120">
    <property type="component" value="Unassembled WGS sequence"/>
</dbReference>
<sequence>MDTSIRNTSKRLCKIQNILKQNAAEGSKDTVLLKNLYLSCDPYMQKRMSKLDTSLFYSFCPGGV</sequence>
<dbReference type="SUPFAM" id="SSF50129">
    <property type="entry name" value="GroES-like"/>
    <property type="match status" value="1"/>
</dbReference>
<reference evidence="1 2" key="1">
    <citation type="submission" date="2014-04" db="EMBL/GenBank/DDBJ databases">
        <authorList>
            <consortium name="International Citrus Genome Consortium"/>
            <person name="Gmitter F."/>
            <person name="Chen C."/>
            <person name="Farmerie W."/>
            <person name="Harkins T."/>
            <person name="Desany B."/>
            <person name="Mohiuddin M."/>
            <person name="Kodira C."/>
            <person name="Borodovsky M."/>
            <person name="Lomsadze A."/>
            <person name="Burns P."/>
            <person name="Jenkins J."/>
            <person name="Prochnik S."/>
            <person name="Shu S."/>
            <person name="Chapman J."/>
            <person name="Pitluck S."/>
            <person name="Schmutz J."/>
            <person name="Rokhsar D."/>
        </authorList>
    </citation>
    <scope>NUCLEOTIDE SEQUENCE</scope>
</reference>
<organism evidence="1 2">
    <name type="scientific">Citrus sinensis</name>
    <name type="common">Sweet orange</name>
    <name type="synonym">Citrus aurantium var. sinensis</name>
    <dbReference type="NCBI Taxonomy" id="2711"/>
    <lineage>
        <taxon>Eukaryota</taxon>
        <taxon>Viridiplantae</taxon>
        <taxon>Streptophyta</taxon>
        <taxon>Embryophyta</taxon>
        <taxon>Tracheophyta</taxon>
        <taxon>Spermatophyta</taxon>
        <taxon>Magnoliopsida</taxon>
        <taxon>eudicotyledons</taxon>
        <taxon>Gunneridae</taxon>
        <taxon>Pentapetalae</taxon>
        <taxon>rosids</taxon>
        <taxon>malvids</taxon>
        <taxon>Sapindales</taxon>
        <taxon>Rutaceae</taxon>
        <taxon>Aurantioideae</taxon>
        <taxon>Citrus</taxon>
    </lineage>
</organism>
<protein>
    <recommendedName>
        <fullName evidence="3">Oxidoreductase N-terminal domain-containing protein</fullName>
    </recommendedName>
</protein>
<evidence type="ECO:0000313" key="2">
    <source>
        <dbReference type="Proteomes" id="UP000027120"/>
    </source>
</evidence>
<feature type="non-terminal residue" evidence="1">
    <location>
        <position position="64"/>
    </location>
</feature>
<dbReference type="Gene3D" id="3.90.180.10">
    <property type="entry name" value="Medium-chain alcohol dehydrogenases, catalytic domain"/>
    <property type="match status" value="1"/>
</dbReference>
<dbReference type="EMBL" id="KK785844">
    <property type="protein sequence ID" value="KDO40735.1"/>
    <property type="molecule type" value="Genomic_DNA"/>
</dbReference>
<dbReference type="AlphaFoldDB" id="A0A067DGR9"/>
<proteinExistence type="predicted"/>
<name>A0A067DGR9_CITSI</name>
<keyword evidence="2" id="KW-1185">Reference proteome</keyword>
<evidence type="ECO:0008006" key="3">
    <source>
        <dbReference type="Google" id="ProtNLM"/>
    </source>
</evidence>
<dbReference type="InterPro" id="IPR011032">
    <property type="entry name" value="GroES-like_sf"/>
</dbReference>